<dbReference type="EMBL" id="CP001670">
    <property type="protein sequence ID" value="AFZ80738.1"/>
    <property type="molecule type" value="Genomic_DNA"/>
</dbReference>
<sequence>MDAHKSKTSHKLVQTFLFFTFFLLFLKSITRIPQHTRTEEDDTNTFADKGPQSQIRGIPYDKRAYALKVDFASEKSGTKIIAQSESLAHLRNIQNNDRDRYMLAPCKTTDWFILSFPENIFVQQVSLLSYEDYASTYKRIRISASNYYPSTNFRVLADLEVSSSEREIFDISEYCNQGNNDCWTKYLKVELLDYHRGDNYYCTVTSMHIYGATALEVLENEIENEKYLVDIPEHAFTDKKQDENRVEELNTVFDNTRNERTLSKSIEASDKALVQANSDTLTENQCDKTLIKGTKYKFLMNLACNQKNEYNRRLVSRVTQRVSSRGKIPQHSRTQCIKALGSLSARQTNRFYRMLDHVKLPKESGWFERVIYEFVKGNLLSCDSQTFSKNAPILVCIQSPGVISKFSCFSYVNSHIVDDSSKFSHSGSKHLTCTLKRHSQWLKIASRPLLRTGIYFWYLGDNKFLRSVLSIKHFASRIQYKISDRFISSLSISDNMMTLSINEKEVFRRTKNPDGFLRYVTERLDHRLKYLKKLQQTTSSSEDKNNTSDYQEHEKSRGKKHVLLKLSERIKMVEFLSNKLSSKVFENERILNVYLTRLVDLKLSLGNFETLLDRVNEWQVQMQSEMSHMVRVWGVDQFSIVVKRGNDKFHLPGHFGGTFGRFDIHIVTFNVYEFNRNFKSKVCSIDKCKPASGRCKGVYFAHKLSIFQRAFNKYALLTCYSTFGCTCTSAYYDGKSLLLWIPHFKSKDSYKLTSYGDSDYLKVGMYNIKNLRESIKNIFNIHVLTIVFVISQIFWIYQLSRINRLLYERRTS</sequence>
<reference evidence="8 9" key="1">
    <citation type="journal article" date="2012" name="BMC Genomics">
        <title>Comparative genomic analysis and phylogenetic position of Theileria equi.</title>
        <authorList>
            <person name="Kappmeyer L.S."/>
            <person name="Thiagarajan M."/>
            <person name="Herndon D.R."/>
            <person name="Ramsay J.D."/>
            <person name="Caler E."/>
            <person name="Djikeng A."/>
            <person name="Gillespie J.J."/>
            <person name="Lau A.O."/>
            <person name="Roalson E.H."/>
            <person name="Silva J.C."/>
            <person name="Silva M.G."/>
            <person name="Suarez C.E."/>
            <person name="Ueti M.W."/>
            <person name="Nene V.M."/>
            <person name="Mealey R.H."/>
            <person name="Knowles D.P."/>
            <person name="Brayton K.A."/>
        </authorList>
    </citation>
    <scope>NUCLEOTIDE SEQUENCE [LARGE SCALE GENOMIC DNA]</scope>
    <source>
        <strain evidence="8 9">WA</strain>
    </source>
</reference>
<gene>
    <name evidence="8" type="ORF">BEWA_001450</name>
</gene>
<dbReference type="OrthoDB" id="361420at2759"/>
<dbReference type="PANTHER" id="PTHR12953:SF0">
    <property type="entry name" value="SUN DOMAIN-CONTAINING OSSIFICATION FACTOR"/>
    <property type="match status" value="1"/>
</dbReference>
<dbReference type="Pfam" id="PF07738">
    <property type="entry name" value="Sad1_UNC"/>
    <property type="match status" value="1"/>
</dbReference>
<dbReference type="PROSITE" id="PS51469">
    <property type="entry name" value="SUN"/>
    <property type="match status" value="1"/>
</dbReference>
<accession>L0AZQ3</accession>
<dbReference type="STRING" id="1537102.L0AZQ3"/>
<evidence type="ECO:0000259" key="7">
    <source>
        <dbReference type="PROSITE" id="PS51469"/>
    </source>
</evidence>
<keyword evidence="3 6" id="KW-1133">Transmembrane helix</keyword>
<dbReference type="RefSeq" id="XP_004830404.1">
    <property type="nucleotide sequence ID" value="XM_004830347.1"/>
</dbReference>
<evidence type="ECO:0000256" key="5">
    <source>
        <dbReference type="SAM" id="MobiDB-lite"/>
    </source>
</evidence>
<evidence type="ECO:0000256" key="4">
    <source>
        <dbReference type="ARBA" id="ARBA00023136"/>
    </source>
</evidence>
<dbReference type="InterPro" id="IPR012919">
    <property type="entry name" value="SUN_dom"/>
</dbReference>
<dbReference type="Proteomes" id="UP000031512">
    <property type="component" value="Chromosome 3"/>
</dbReference>
<evidence type="ECO:0000313" key="9">
    <source>
        <dbReference type="Proteomes" id="UP000031512"/>
    </source>
</evidence>
<proteinExistence type="predicted"/>
<evidence type="ECO:0000256" key="6">
    <source>
        <dbReference type="SAM" id="Phobius"/>
    </source>
</evidence>
<feature type="compositionally biased region" description="Basic and acidic residues" evidence="5">
    <location>
        <begin position="541"/>
        <end position="555"/>
    </location>
</feature>
<evidence type="ECO:0000256" key="2">
    <source>
        <dbReference type="ARBA" id="ARBA00022692"/>
    </source>
</evidence>
<dbReference type="KEGG" id="beq:BEWA_001450"/>
<comment type="subcellular location">
    <subcellularLocation>
        <location evidence="1">Endomembrane system</location>
    </subcellularLocation>
</comment>
<evidence type="ECO:0000313" key="8">
    <source>
        <dbReference type="EMBL" id="AFZ80738.1"/>
    </source>
</evidence>
<dbReference type="GO" id="GO:0016020">
    <property type="term" value="C:membrane"/>
    <property type="evidence" value="ECO:0007669"/>
    <property type="project" value="InterPro"/>
</dbReference>
<dbReference type="VEuPathDB" id="PiroplasmaDB:BEWA_001450"/>
<dbReference type="GO" id="GO:0005737">
    <property type="term" value="C:cytoplasm"/>
    <property type="evidence" value="ECO:0007669"/>
    <property type="project" value="TreeGrafter"/>
</dbReference>
<evidence type="ECO:0000256" key="1">
    <source>
        <dbReference type="ARBA" id="ARBA00004308"/>
    </source>
</evidence>
<dbReference type="GO" id="GO:0012505">
    <property type="term" value="C:endomembrane system"/>
    <property type="evidence" value="ECO:0007669"/>
    <property type="project" value="UniProtKB-SubCell"/>
</dbReference>
<dbReference type="GeneID" id="15804649"/>
<evidence type="ECO:0000256" key="3">
    <source>
        <dbReference type="ARBA" id="ARBA00022989"/>
    </source>
</evidence>
<feature type="region of interest" description="Disordered" evidence="5">
    <location>
        <begin position="535"/>
        <end position="556"/>
    </location>
</feature>
<dbReference type="GO" id="GO:0034975">
    <property type="term" value="P:protein folding in endoplasmic reticulum"/>
    <property type="evidence" value="ECO:0007669"/>
    <property type="project" value="TreeGrafter"/>
</dbReference>
<dbReference type="PANTHER" id="PTHR12953">
    <property type="entry name" value="MEMBRANE PROTEIN CH1 RELATED"/>
    <property type="match status" value="1"/>
</dbReference>
<keyword evidence="2 6" id="KW-0812">Transmembrane</keyword>
<dbReference type="AlphaFoldDB" id="L0AZQ3"/>
<name>L0AZQ3_THEEQ</name>
<feature type="transmembrane region" description="Helical" evidence="6">
    <location>
        <begin position="778"/>
        <end position="797"/>
    </location>
</feature>
<dbReference type="eggNOG" id="KOG1396">
    <property type="taxonomic scope" value="Eukaryota"/>
</dbReference>
<keyword evidence="9" id="KW-1185">Reference proteome</keyword>
<dbReference type="InterPro" id="IPR045120">
    <property type="entry name" value="Suco/Slp1-like"/>
</dbReference>
<feature type="domain" description="SUN" evidence="7">
    <location>
        <begin position="34"/>
        <end position="214"/>
    </location>
</feature>
<protein>
    <recommendedName>
        <fullName evidence="7">SUN domain-containing protein</fullName>
    </recommendedName>
</protein>
<organism evidence="8 9">
    <name type="scientific">Theileria equi strain WA</name>
    <dbReference type="NCBI Taxonomy" id="1537102"/>
    <lineage>
        <taxon>Eukaryota</taxon>
        <taxon>Sar</taxon>
        <taxon>Alveolata</taxon>
        <taxon>Apicomplexa</taxon>
        <taxon>Aconoidasida</taxon>
        <taxon>Piroplasmida</taxon>
        <taxon>Theileriidae</taxon>
        <taxon>Theileria</taxon>
    </lineage>
</organism>
<keyword evidence="4 6" id="KW-0472">Membrane</keyword>